<comment type="caution">
    <text evidence="3">The sequence shown here is derived from an EMBL/GenBank/DDBJ whole genome shotgun (WGS) entry which is preliminary data.</text>
</comment>
<name>A0A8J3PEF3_9ACTN</name>
<dbReference type="EMBL" id="BONJ01000014">
    <property type="protein sequence ID" value="GIG14536.1"/>
    <property type="molecule type" value="Genomic_DNA"/>
</dbReference>
<dbReference type="Pfam" id="PF19803">
    <property type="entry name" value="DUF6286"/>
    <property type="match status" value="1"/>
</dbReference>
<reference evidence="3" key="1">
    <citation type="submission" date="2021-01" db="EMBL/GenBank/DDBJ databases">
        <title>Whole genome shotgun sequence of Catellatospora methionotrophica NBRC 14553.</title>
        <authorList>
            <person name="Komaki H."/>
            <person name="Tamura T."/>
        </authorList>
    </citation>
    <scope>NUCLEOTIDE SEQUENCE</scope>
    <source>
        <strain evidence="3">NBRC 14553</strain>
    </source>
</reference>
<protein>
    <recommendedName>
        <fullName evidence="2">DUF6286 domain-containing protein</fullName>
    </recommendedName>
</protein>
<keyword evidence="1" id="KW-0812">Transmembrane</keyword>
<sequence length="176" mass="18664">MRRLVNRLLALIACLALITAATLVIAEIAAAALGRAPVLVDWPSAAAWAGQYTWGQSRTLAVSLLLLAAGLALVLGQLWPSRSRRLPLNSHDPATDLAVTRRTLARDVSSAVSGVEGVEPGRVRIGRSSIAVQATAPAAGDSKALAEQVENAISGRLERLRLRRTPRLAVKLTRRA</sequence>
<evidence type="ECO:0000313" key="3">
    <source>
        <dbReference type="EMBL" id="GIG14536.1"/>
    </source>
</evidence>
<accession>A0A8J3PEF3</accession>
<dbReference type="RefSeq" id="WP_166377875.1">
    <property type="nucleotide sequence ID" value="NZ_BAAATT010000007.1"/>
</dbReference>
<dbReference type="InterPro" id="IPR046253">
    <property type="entry name" value="DUF6286"/>
</dbReference>
<feature type="domain" description="DUF6286" evidence="2">
    <location>
        <begin position="68"/>
        <end position="172"/>
    </location>
</feature>
<keyword evidence="4" id="KW-1185">Reference proteome</keyword>
<keyword evidence="1" id="KW-0472">Membrane</keyword>
<dbReference type="Proteomes" id="UP000660339">
    <property type="component" value="Unassembled WGS sequence"/>
</dbReference>
<gene>
    <name evidence="3" type="ORF">Cme02nite_28680</name>
</gene>
<keyword evidence="1" id="KW-1133">Transmembrane helix</keyword>
<proteinExistence type="predicted"/>
<feature type="transmembrane region" description="Helical" evidence="1">
    <location>
        <begin position="58"/>
        <end position="79"/>
    </location>
</feature>
<evidence type="ECO:0000256" key="1">
    <source>
        <dbReference type="SAM" id="Phobius"/>
    </source>
</evidence>
<organism evidence="3 4">
    <name type="scientific">Catellatospora methionotrophica</name>
    <dbReference type="NCBI Taxonomy" id="121620"/>
    <lineage>
        <taxon>Bacteria</taxon>
        <taxon>Bacillati</taxon>
        <taxon>Actinomycetota</taxon>
        <taxon>Actinomycetes</taxon>
        <taxon>Micromonosporales</taxon>
        <taxon>Micromonosporaceae</taxon>
        <taxon>Catellatospora</taxon>
    </lineage>
</organism>
<dbReference type="AlphaFoldDB" id="A0A8J3PEF3"/>
<evidence type="ECO:0000259" key="2">
    <source>
        <dbReference type="Pfam" id="PF19803"/>
    </source>
</evidence>
<evidence type="ECO:0000313" key="4">
    <source>
        <dbReference type="Proteomes" id="UP000660339"/>
    </source>
</evidence>